<reference evidence="3" key="1">
    <citation type="submission" date="2023-07" db="EMBL/GenBank/DDBJ databases">
        <title>Novel species in the genus Lipingzhangella isolated from Sambhar Salt Lake.</title>
        <authorList>
            <person name="Jiya N."/>
            <person name="Kajale S."/>
            <person name="Sharma A."/>
        </authorList>
    </citation>
    <scope>NUCLEOTIDE SEQUENCE [LARGE SCALE GENOMIC DNA]</scope>
    <source>
        <strain evidence="3">LS1_29</strain>
    </source>
</reference>
<dbReference type="RefSeq" id="WP_310914275.1">
    <property type="nucleotide sequence ID" value="NZ_JAVLVT010000024.1"/>
</dbReference>
<evidence type="ECO:0000259" key="1">
    <source>
        <dbReference type="Pfam" id="PF04149"/>
    </source>
</evidence>
<dbReference type="EMBL" id="JAVLVT010000024">
    <property type="protein sequence ID" value="MDS1272674.1"/>
    <property type="molecule type" value="Genomic_DNA"/>
</dbReference>
<feature type="domain" description="DUF397" evidence="1">
    <location>
        <begin position="3"/>
        <end position="56"/>
    </location>
</feature>
<evidence type="ECO:0000313" key="3">
    <source>
        <dbReference type="Proteomes" id="UP001250214"/>
    </source>
</evidence>
<name>A0ABU2HDM6_9ACTN</name>
<dbReference type="Pfam" id="PF04149">
    <property type="entry name" value="DUF397"/>
    <property type="match status" value="1"/>
</dbReference>
<organism evidence="2 3">
    <name type="scientific">Lipingzhangella rawalii</name>
    <dbReference type="NCBI Taxonomy" id="2055835"/>
    <lineage>
        <taxon>Bacteria</taxon>
        <taxon>Bacillati</taxon>
        <taxon>Actinomycetota</taxon>
        <taxon>Actinomycetes</taxon>
        <taxon>Streptosporangiales</taxon>
        <taxon>Nocardiopsidaceae</taxon>
        <taxon>Lipingzhangella</taxon>
    </lineage>
</organism>
<comment type="caution">
    <text evidence="2">The sequence shown here is derived from an EMBL/GenBank/DDBJ whole genome shotgun (WGS) entry which is preliminary data.</text>
</comment>
<proteinExistence type="predicted"/>
<sequence length="60" mass="6962">MELNWRKSSYTSQQGGDCVEVAWTQYQVYTRDSKHPELGHLDLPTREWSALLHAVRTGEV</sequence>
<accession>A0ABU2HDM6</accession>
<protein>
    <submittedName>
        <fullName evidence="2">DUF397 domain-containing protein</fullName>
    </submittedName>
</protein>
<gene>
    <name evidence="2" type="ORF">RIF23_20530</name>
</gene>
<dbReference type="InterPro" id="IPR007278">
    <property type="entry name" value="DUF397"/>
</dbReference>
<keyword evidence="3" id="KW-1185">Reference proteome</keyword>
<evidence type="ECO:0000313" key="2">
    <source>
        <dbReference type="EMBL" id="MDS1272674.1"/>
    </source>
</evidence>
<dbReference type="Proteomes" id="UP001250214">
    <property type="component" value="Unassembled WGS sequence"/>
</dbReference>